<comment type="caution">
    <text evidence="1">The sequence shown here is derived from an EMBL/GenBank/DDBJ whole genome shotgun (WGS) entry which is preliminary data.</text>
</comment>
<gene>
    <name evidence="1" type="ORF">F7231_24635</name>
</gene>
<accession>A0ABX0QT78</accession>
<evidence type="ECO:0000313" key="1">
    <source>
        <dbReference type="EMBL" id="NID13379.1"/>
    </source>
</evidence>
<name>A0ABX0QT78_9BACT</name>
<reference evidence="1" key="1">
    <citation type="submission" date="2024-05" db="EMBL/GenBank/DDBJ databases">
        <authorList>
            <person name="Jung D.-H."/>
        </authorList>
    </citation>
    <scope>NUCLEOTIDE SEQUENCE</scope>
    <source>
        <strain evidence="1">JA-25</strain>
    </source>
</reference>
<protein>
    <recommendedName>
        <fullName evidence="3">DUF192 domain-containing protein</fullName>
    </recommendedName>
</protein>
<keyword evidence="2" id="KW-1185">Reference proteome</keyword>
<sequence>MNPSNRPSTTGIGPRLRYAQDGRGGTIYYDSPESCFTMWYEFALSPALVIIGIPEPRFWVSQTKLPLSQRTAVLTFIGEQVLKDQVSSYGYFEYNDTIMTIYNGPKPA</sequence>
<dbReference type="RefSeq" id="WP_166693908.1">
    <property type="nucleotide sequence ID" value="NZ_WAEL01000011.1"/>
</dbReference>
<evidence type="ECO:0000313" key="2">
    <source>
        <dbReference type="Proteomes" id="UP000606008"/>
    </source>
</evidence>
<evidence type="ECO:0008006" key="3">
    <source>
        <dbReference type="Google" id="ProtNLM"/>
    </source>
</evidence>
<organism evidence="1 2">
    <name type="scientific">Fibrivirga algicola</name>
    <dbReference type="NCBI Taxonomy" id="2950420"/>
    <lineage>
        <taxon>Bacteria</taxon>
        <taxon>Pseudomonadati</taxon>
        <taxon>Bacteroidota</taxon>
        <taxon>Cytophagia</taxon>
        <taxon>Cytophagales</taxon>
        <taxon>Spirosomataceae</taxon>
        <taxon>Fibrivirga</taxon>
    </lineage>
</organism>
<proteinExistence type="predicted"/>
<dbReference type="Proteomes" id="UP000606008">
    <property type="component" value="Unassembled WGS sequence"/>
</dbReference>
<dbReference type="EMBL" id="WAEL01000011">
    <property type="protein sequence ID" value="NID13379.1"/>
    <property type="molecule type" value="Genomic_DNA"/>
</dbReference>